<keyword evidence="4" id="KW-1185">Reference proteome</keyword>
<accession>A0ABT4JBV6</accession>
<organism evidence="3 4">
    <name type="scientific">Paracoccus benzoatiresistens</name>
    <dbReference type="NCBI Taxonomy" id="2997341"/>
    <lineage>
        <taxon>Bacteria</taxon>
        <taxon>Pseudomonadati</taxon>
        <taxon>Pseudomonadota</taxon>
        <taxon>Alphaproteobacteria</taxon>
        <taxon>Rhodobacterales</taxon>
        <taxon>Paracoccaceae</taxon>
        <taxon>Paracoccus</taxon>
    </lineage>
</organism>
<evidence type="ECO:0000313" key="4">
    <source>
        <dbReference type="Proteomes" id="UP001149822"/>
    </source>
</evidence>
<dbReference type="InterPro" id="IPR000572">
    <property type="entry name" value="OxRdtase_Mopterin-bd_dom"/>
</dbReference>
<name>A0ABT4JBV6_9RHOB</name>
<feature type="domain" description="Oxidoreductase molybdopterin-binding" evidence="2">
    <location>
        <begin position="65"/>
        <end position="142"/>
    </location>
</feature>
<dbReference type="Proteomes" id="UP001149822">
    <property type="component" value="Unassembled WGS sequence"/>
</dbReference>
<dbReference type="EMBL" id="JAPTYD010000095">
    <property type="protein sequence ID" value="MCZ0964389.1"/>
    <property type="molecule type" value="Genomic_DNA"/>
</dbReference>
<feature type="signal peptide" evidence="1">
    <location>
        <begin position="1"/>
        <end position="22"/>
    </location>
</feature>
<keyword evidence="1" id="KW-0732">Signal</keyword>
<evidence type="ECO:0000313" key="3">
    <source>
        <dbReference type="EMBL" id="MCZ0964389.1"/>
    </source>
</evidence>
<proteinExistence type="predicted"/>
<evidence type="ECO:0000256" key="1">
    <source>
        <dbReference type="SAM" id="SignalP"/>
    </source>
</evidence>
<dbReference type="InterPro" id="IPR036374">
    <property type="entry name" value="OxRdtase_Mopterin-bd_sf"/>
</dbReference>
<comment type="caution">
    <text evidence="3">The sequence shown here is derived from an EMBL/GenBank/DDBJ whole genome shotgun (WGS) entry which is preliminary data.</text>
</comment>
<dbReference type="SUPFAM" id="SSF56524">
    <property type="entry name" value="Oxidoreductase molybdopterin-binding domain"/>
    <property type="match status" value="1"/>
</dbReference>
<dbReference type="Gene3D" id="3.90.420.10">
    <property type="entry name" value="Oxidoreductase, molybdopterin-binding domain"/>
    <property type="match status" value="1"/>
</dbReference>
<dbReference type="RefSeq" id="WP_268944479.1">
    <property type="nucleotide sequence ID" value="NZ_JAPTYD010000095.1"/>
</dbReference>
<dbReference type="Pfam" id="PF00174">
    <property type="entry name" value="Oxidored_molyb"/>
    <property type="match status" value="1"/>
</dbReference>
<evidence type="ECO:0000259" key="2">
    <source>
        <dbReference type="Pfam" id="PF00174"/>
    </source>
</evidence>
<protein>
    <submittedName>
        <fullName evidence="3">Molybdopterin-dependent oxidoreductase</fullName>
    </submittedName>
</protein>
<gene>
    <name evidence="3" type="ORF">OU682_22765</name>
</gene>
<feature type="chain" id="PRO_5045525328" evidence="1">
    <location>
        <begin position="23"/>
        <end position="168"/>
    </location>
</feature>
<sequence length="168" mass="18175">MKTACSVATLIAAVCATTASIAADLPQPTGAVILTVTGNITNSNHGDEAKFDRAMLEALGTTKITTKTPWYEQAVTFEGVSFKALMEYVGGEGTNVNAIALNDYGTSIPMSDIQQTGMILAMKLNGQDMEVRDKGPIFVIYPYDSDPEYQTQTYYARSAWQVTKLIVE</sequence>
<reference evidence="3" key="1">
    <citation type="submission" date="2022-12" db="EMBL/GenBank/DDBJ databases">
        <title>Paracoccus sp. EF6 isolated from a lake water.</title>
        <authorList>
            <person name="Liu H."/>
        </authorList>
    </citation>
    <scope>NUCLEOTIDE SEQUENCE</scope>
    <source>
        <strain evidence="3">EF6</strain>
    </source>
</reference>